<dbReference type="AlphaFoldDB" id="A0A7I8V4N9"/>
<reference evidence="1 2" key="1">
    <citation type="submission" date="2020-08" db="EMBL/GenBank/DDBJ databases">
        <authorList>
            <person name="Hejnol A."/>
        </authorList>
    </citation>
    <scope>NUCLEOTIDE SEQUENCE [LARGE SCALE GENOMIC DNA]</scope>
</reference>
<evidence type="ECO:0000313" key="1">
    <source>
        <dbReference type="EMBL" id="CAD5111087.1"/>
    </source>
</evidence>
<accession>A0A7I8V4N9</accession>
<evidence type="ECO:0000313" key="2">
    <source>
        <dbReference type="Proteomes" id="UP000549394"/>
    </source>
</evidence>
<dbReference type="EMBL" id="CAJFCJ010000001">
    <property type="protein sequence ID" value="CAD5111087.1"/>
    <property type="molecule type" value="Genomic_DNA"/>
</dbReference>
<organism evidence="1 2">
    <name type="scientific">Dimorphilus gyrociliatus</name>
    <dbReference type="NCBI Taxonomy" id="2664684"/>
    <lineage>
        <taxon>Eukaryota</taxon>
        <taxon>Metazoa</taxon>
        <taxon>Spiralia</taxon>
        <taxon>Lophotrochozoa</taxon>
        <taxon>Annelida</taxon>
        <taxon>Polychaeta</taxon>
        <taxon>Polychaeta incertae sedis</taxon>
        <taxon>Dinophilidae</taxon>
        <taxon>Dimorphilus</taxon>
    </lineage>
</organism>
<sequence>MPAELCKKSVDQQNIVQSHLFINKVSSNKLSYSVQPIQPEIIRLCGCLEQYLPADTLTKQVLVTLGNSRQHPIYSVQTPNLLTNQDLIGLLQVLINTDKYGKPLPRILSTTNGKYCSKSSDIKTPFKAVKNSELDGIKQKFLPEDSDHERFVRKVRIRLFEETPIPMKLMLYENAVPIVEKAYKSYAQILGSNHPITREAKMHLQLIKKTKNILASL</sequence>
<gene>
    <name evidence="1" type="ORF">DGYR_LOCUS421</name>
</gene>
<protein>
    <submittedName>
        <fullName evidence="1">DgyrCDS435</fullName>
    </submittedName>
</protein>
<keyword evidence="2" id="KW-1185">Reference proteome</keyword>
<proteinExistence type="predicted"/>
<comment type="caution">
    <text evidence="1">The sequence shown here is derived from an EMBL/GenBank/DDBJ whole genome shotgun (WGS) entry which is preliminary data.</text>
</comment>
<dbReference type="Proteomes" id="UP000549394">
    <property type="component" value="Unassembled WGS sequence"/>
</dbReference>
<name>A0A7I8V4N9_9ANNE</name>